<evidence type="ECO:0000313" key="4">
    <source>
        <dbReference type="Proteomes" id="UP000195918"/>
    </source>
</evidence>
<proteinExistence type="predicted"/>
<dbReference type="InterPro" id="IPR029058">
    <property type="entry name" value="AB_hydrolase_fold"/>
</dbReference>
<dbReference type="EC" id="3.1.1.1" evidence="3"/>
<dbReference type="Gene3D" id="3.40.50.1820">
    <property type="entry name" value="alpha/beta hydrolase"/>
    <property type="match status" value="1"/>
</dbReference>
<feature type="active site" description="Charge relay system" evidence="1">
    <location>
        <position position="192"/>
    </location>
</feature>
<dbReference type="SUPFAM" id="SSF53474">
    <property type="entry name" value="alpha/beta-Hydrolases"/>
    <property type="match status" value="1"/>
</dbReference>
<name>A0A1X6WRW9_9ENTE</name>
<accession>A0A1X6WRW9</accession>
<evidence type="ECO:0000313" key="3">
    <source>
        <dbReference type="EMBL" id="SLM86396.1"/>
    </source>
</evidence>
<dbReference type="InterPro" id="IPR022742">
    <property type="entry name" value="Hydrolase_4"/>
</dbReference>
<dbReference type="PIRSF" id="PIRSF017388">
    <property type="entry name" value="Esterase_lipase"/>
    <property type="match status" value="1"/>
</dbReference>
<dbReference type="Proteomes" id="UP000195918">
    <property type="component" value="Unassembled WGS sequence"/>
</dbReference>
<protein>
    <submittedName>
        <fullName evidence="3">Carboxylesterase</fullName>
        <ecNumber evidence="3">3.1.1.1</ecNumber>
    </submittedName>
</protein>
<dbReference type="InterPro" id="IPR012354">
    <property type="entry name" value="Esterase_lipase"/>
</dbReference>
<organism evidence="3 4">
    <name type="scientific">Vagococcus fluvialis bH819</name>
    <dbReference type="NCBI Taxonomy" id="1255619"/>
    <lineage>
        <taxon>Bacteria</taxon>
        <taxon>Bacillati</taxon>
        <taxon>Bacillota</taxon>
        <taxon>Bacilli</taxon>
        <taxon>Lactobacillales</taxon>
        <taxon>Enterococcaceae</taxon>
        <taxon>Vagococcus</taxon>
    </lineage>
</organism>
<reference evidence="4" key="1">
    <citation type="submission" date="2017-02" db="EMBL/GenBank/DDBJ databases">
        <authorList>
            <person name="Dridi B."/>
        </authorList>
    </citation>
    <scope>NUCLEOTIDE SEQUENCE [LARGE SCALE GENOMIC DNA]</scope>
    <source>
        <strain evidence="4">bH819</strain>
    </source>
</reference>
<keyword evidence="3" id="KW-0378">Hydrolase</keyword>
<feature type="active site" description="Charge relay system" evidence="1">
    <location>
        <position position="222"/>
    </location>
</feature>
<evidence type="ECO:0000256" key="1">
    <source>
        <dbReference type="PIRSR" id="PIRSR017388-1"/>
    </source>
</evidence>
<dbReference type="EMBL" id="FWFD01000015">
    <property type="protein sequence ID" value="SLM86396.1"/>
    <property type="molecule type" value="Genomic_DNA"/>
</dbReference>
<dbReference type="PANTHER" id="PTHR11614">
    <property type="entry name" value="PHOSPHOLIPASE-RELATED"/>
    <property type="match status" value="1"/>
</dbReference>
<feature type="domain" description="Serine aminopeptidase S33" evidence="2">
    <location>
        <begin position="12"/>
        <end position="225"/>
    </location>
</feature>
<gene>
    <name evidence="3" type="ORF">FM121_09915</name>
</gene>
<dbReference type="GO" id="GO:0106435">
    <property type="term" value="F:carboxylesterase activity"/>
    <property type="evidence" value="ECO:0007669"/>
    <property type="project" value="UniProtKB-EC"/>
</dbReference>
<dbReference type="RefSeq" id="WP_179203852.1">
    <property type="nucleotide sequence ID" value="NZ_FWFD01000015.1"/>
</dbReference>
<feature type="active site" description="Nucleophile" evidence="1">
    <location>
        <position position="91"/>
    </location>
</feature>
<evidence type="ECO:0000259" key="2">
    <source>
        <dbReference type="Pfam" id="PF12146"/>
    </source>
</evidence>
<sequence length="249" mass="28329">MLPTELYFKNGKRAILLLHAYTGSPNDVRMLARKLERAGYTVLAPLFSGHGTNDPMNILNITPQTWYEDGKKALYQLKNDGFEEIAVFGLSMGGLFAMKLIEDYPEEFVAGGAFCSPLNPGSEQQIYPNFLKYCEFMYKKTSTSPSELQQKLDMIKEPLKNQLQAILEVTSKTSKKLGIIKLPIFLAQSALDEMIDSQGVYEVAKNLKQTSHEIHWYPNSTHVITVSKDRQLFEEDVQAFLNHIPWKKE</sequence>
<dbReference type="AlphaFoldDB" id="A0A1X6WRW9"/>
<keyword evidence="4" id="KW-1185">Reference proteome</keyword>
<dbReference type="Pfam" id="PF12146">
    <property type="entry name" value="Hydrolase_4"/>
    <property type="match status" value="1"/>
</dbReference>
<dbReference type="InterPro" id="IPR051044">
    <property type="entry name" value="MAG_DAG_Lipase"/>
</dbReference>